<dbReference type="KEGG" id="tti:THITH_09020"/>
<evidence type="ECO:0000256" key="8">
    <source>
        <dbReference type="PIRSR" id="PIRSR000185-3"/>
    </source>
</evidence>
<dbReference type="SUPFAM" id="SSF51735">
    <property type="entry name" value="NAD(P)-binding Rossmann-fold domains"/>
    <property type="match status" value="1"/>
</dbReference>
<dbReference type="GO" id="GO:0004352">
    <property type="term" value="F:glutamate dehydrogenase (NAD+) activity"/>
    <property type="evidence" value="ECO:0007669"/>
    <property type="project" value="TreeGrafter"/>
</dbReference>
<dbReference type="InterPro" id="IPR033524">
    <property type="entry name" value="Glu/Leu/Phe/Val_DH_AS"/>
</dbReference>
<keyword evidence="7" id="KW-0547">Nucleotide-binding</keyword>
<dbReference type="InterPro" id="IPR006096">
    <property type="entry name" value="Glu/Leu/Phe/Val/Trp_DH_C"/>
</dbReference>
<dbReference type="SUPFAM" id="SSF53223">
    <property type="entry name" value="Aminoacid dehydrogenase-like, N-terminal domain"/>
    <property type="match status" value="1"/>
</dbReference>
<dbReference type="GO" id="GO:0000166">
    <property type="term" value="F:nucleotide binding"/>
    <property type="evidence" value="ECO:0007669"/>
    <property type="project" value="UniProtKB-KW"/>
</dbReference>
<dbReference type="Gene3D" id="3.40.50.720">
    <property type="entry name" value="NAD(P)-binding Rossmann-like Domain"/>
    <property type="match status" value="1"/>
</dbReference>
<dbReference type="Pfam" id="PF00208">
    <property type="entry name" value="ELFV_dehydrog"/>
    <property type="match status" value="1"/>
</dbReference>
<dbReference type="PROSITE" id="PS00074">
    <property type="entry name" value="GLFV_DEHYDROGENASE"/>
    <property type="match status" value="1"/>
</dbReference>
<dbReference type="InterPro" id="IPR036291">
    <property type="entry name" value="NAD(P)-bd_dom_sf"/>
</dbReference>
<keyword evidence="3 5" id="KW-0560">Oxidoreductase</keyword>
<dbReference type="PANTHER" id="PTHR11606:SF13">
    <property type="entry name" value="GLUTAMATE DEHYDROGENASE 1, MITOCHONDRIAL"/>
    <property type="match status" value="1"/>
</dbReference>
<evidence type="ECO:0000256" key="3">
    <source>
        <dbReference type="ARBA" id="ARBA00023002"/>
    </source>
</evidence>
<sequence length="475" mass="52559">MTEEHVPEGFAASVARMVDQALSRLQLPEGTADALKACASVIQVSFPVRFRERVEVFTGWRAVHSAHRLPVKGGLRYSPDMNQDHAEALAALMSYKCAVVDVPFGGSKGGLRLDPRHYDEPCLEKITRSFARELIRRGYISPAENVPAPDMGTTQREMAWILDTYRDLHPEDLNHIACVTGKPVELGGVPGRLEATGRGAHYALEAFFRNPDAVRGAGLHGGLSDQRIVLQGLGNVGHHLGLFLQKKDKAPIIAIIERDGALLDEKGLDVATVKQYMQRTGGVEGFPGVRFERDGAQLLEADCDILIPAAREAVIHRGNAERIQARLIVEAANGPCTWQADQILRARGVTILPDLFVNAGGVVVSYFEWIRNIGHIRLGRLQRRHDAIRGQHVISAIEMLTNRSAPDWLHDSLTRGTNEIDLVRSALDDTMRLAFQEIFETREIEGNSEALDYRTAAYLIALRKIMRARMDLGVV</sequence>
<evidence type="ECO:0000256" key="5">
    <source>
        <dbReference type="PIRNR" id="PIRNR000185"/>
    </source>
</evidence>
<feature type="site" description="Important for catalysis" evidence="8">
    <location>
        <position position="150"/>
    </location>
</feature>
<evidence type="ECO:0000313" key="12">
    <source>
        <dbReference type="Proteomes" id="UP000005289"/>
    </source>
</evidence>
<dbReference type="Gene3D" id="3.40.50.10860">
    <property type="entry name" value="Leucine Dehydrogenase, chain A, domain 1"/>
    <property type="match status" value="1"/>
</dbReference>
<dbReference type="STRING" id="713585.THITH_09020"/>
<dbReference type="InterPro" id="IPR046346">
    <property type="entry name" value="Aminoacid_DH-like_N_sf"/>
</dbReference>
<feature type="binding site" evidence="7">
    <location>
        <position position="196"/>
    </location>
    <ligand>
        <name>NAD(+)</name>
        <dbReference type="ChEBI" id="CHEBI:57540"/>
    </ligand>
</feature>
<dbReference type="PANTHER" id="PTHR11606">
    <property type="entry name" value="GLUTAMATE DEHYDROGENASE"/>
    <property type="match status" value="1"/>
</dbReference>
<dbReference type="InterPro" id="IPR014362">
    <property type="entry name" value="Glu_DH"/>
</dbReference>
<evidence type="ECO:0000313" key="11">
    <source>
        <dbReference type="EMBL" id="AHE98381.1"/>
    </source>
</evidence>
<dbReference type="PRINTS" id="PR00082">
    <property type="entry name" value="GLFDHDRGNASE"/>
</dbReference>
<keyword evidence="12" id="KW-1185">Reference proteome</keyword>
<dbReference type="Pfam" id="PF02812">
    <property type="entry name" value="ELFV_dehydrog_N"/>
    <property type="match status" value="1"/>
</dbReference>
<protein>
    <recommendedName>
        <fullName evidence="5">Glutamate dehydrogenase</fullName>
    </recommendedName>
</protein>
<feature type="domain" description="Glutamate/phenylalanine/leucine/valine/L-tryptophan dehydrogenase C-terminal" evidence="10">
    <location>
        <begin position="188"/>
        <end position="473"/>
    </location>
</feature>
<dbReference type="RefSeq" id="WP_006747449.1">
    <property type="nucleotide sequence ID" value="NZ_CP007029.1"/>
</dbReference>
<dbReference type="CDD" id="cd01076">
    <property type="entry name" value="NAD_bind_1_Glu_DH"/>
    <property type="match status" value="1"/>
</dbReference>
<dbReference type="Proteomes" id="UP000005289">
    <property type="component" value="Chromosome"/>
</dbReference>
<dbReference type="AlphaFoldDB" id="W0DIV9"/>
<evidence type="ECO:0000259" key="10">
    <source>
        <dbReference type="SMART" id="SM00839"/>
    </source>
</evidence>
<evidence type="ECO:0000256" key="1">
    <source>
        <dbReference type="ARBA" id="ARBA00003868"/>
    </source>
</evidence>
<dbReference type="HOGENOM" id="CLU_025763_1_0_6"/>
<feature type="binding site" evidence="7">
    <location>
        <position position="72"/>
    </location>
    <ligand>
        <name>substrate</name>
    </ligand>
</feature>
<dbReference type="InterPro" id="IPR006095">
    <property type="entry name" value="Glu/Leu/Phe/Val/Trp_DH"/>
</dbReference>
<comment type="function">
    <text evidence="1">Catalyzes the reversible oxidative deamination of glutamate to alpha-ketoglutarate and ammonia.</text>
</comment>
<keyword evidence="7" id="KW-0520">NAD</keyword>
<evidence type="ECO:0000256" key="6">
    <source>
        <dbReference type="PIRSR" id="PIRSR000185-1"/>
    </source>
</evidence>
<dbReference type="InterPro" id="IPR006097">
    <property type="entry name" value="Glu/Leu/Phe/Val/Trp_DH_dimer"/>
</dbReference>
<name>W0DIV9_9GAMM</name>
<comment type="catalytic activity">
    <reaction evidence="4">
        <text>L-glutamate + NADP(+) + H2O = 2-oxoglutarate + NH4(+) + NADPH + H(+)</text>
        <dbReference type="Rhea" id="RHEA:11612"/>
        <dbReference type="ChEBI" id="CHEBI:15377"/>
        <dbReference type="ChEBI" id="CHEBI:15378"/>
        <dbReference type="ChEBI" id="CHEBI:16810"/>
        <dbReference type="ChEBI" id="CHEBI:28938"/>
        <dbReference type="ChEBI" id="CHEBI:29985"/>
        <dbReference type="ChEBI" id="CHEBI:57783"/>
        <dbReference type="ChEBI" id="CHEBI:58349"/>
        <dbReference type="EC" id="1.4.1.4"/>
    </reaction>
</comment>
<evidence type="ECO:0000256" key="7">
    <source>
        <dbReference type="PIRSR" id="PIRSR000185-2"/>
    </source>
</evidence>
<dbReference type="InterPro" id="IPR033922">
    <property type="entry name" value="NAD_bind_Glu_DH"/>
</dbReference>
<organism evidence="11 12">
    <name type="scientific">Thioalkalivibrio paradoxus ARh 1</name>
    <dbReference type="NCBI Taxonomy" id="713585"/>
    <lineage>
        <taxon>Bacteria</taxon>
        <taxon>Pseudomonadati</taxon>
        <taxon>Pseudomonadota</taxon>
        <taxon>Gammaproteobacteria</taxon>
        <taxon>Chromatiales</taxon>
        <taxon>Ectothiorhodospiraceae</taxon>
        <taxon>Thioalkalivibrio</taxon>
    </lineage>
</organism>
<feature type="binding site" evidence="7">
    <location>
        <position position="365"/>
    </location>
    <ligand>
        <name>substrate</name>
    </ligand>
</feature>
<dbReference type="EMBL" id="CP007029">
    <property type="protein sequence ID" value="AHE98381.1"/>
    <property type="molecule type" value="Genomic_DNA"/>
</dbReference>
<evidence type="ECO:0000256" key="4">
    <source>
        <dbReference type="ARBA" id="ARBA00048584"/>
    </source>
</evidence>
<accession>W0DIV9</accession>
<proteinExistence type="inferred from homology"/>
<feature type="binding site" evidence="7">
    <location>
        <position position="96"/>
    </location>
    <ligand>
        <name>substrate</name>
    </ligand>
</feature>
<feature type="active site" description="Proton donor" evidence="6">
    <location>
        <position position="108"/>
    </location>
</feature>
<comment type="similarity">
    <text evidence="2 5 9">Belongs to the Glu/Leu/Phe/Val dehydrogenases family.</text>
</comment>
<evidence type="ECO:0000256" key="2">
    <source>
        <dbReference type="ARBA" id="ARBA00006382"/>
    </source>
</evidence>
<dbReference type="GO" id="GO:0006538">
    <property type="term" value="P:L-glutamate catabolic process"/>
    <property type="evidence" value="ECO:0007669"/>
    <property type="project" value="TreeGrafter"/>
</dbReference>
<reference evidence="11 12" key="1">
    <citation type="submission" date="2013-12" db="EMBL/GenBank/DDBJ databases">
        <authorList>
            <consortium name="DOE Joint Genome Institute"/>
            <person name="Muyzer G."/>
            <person name="Huntemann M."/>
            <person name="Han J."/>
            <person name="Chen A."/>
            <person name="Kyrpides N."/>
            <person name="Mavromatis K."/>
            <person name="Markowitz V."/>
            <person name="Palaniappan K."/>
            <person name="Ivanova N."/>
            <person name="Schaumberg A."/>
            <person name="Pati A."/>
            <person name="Liolios K."/>
            <person name="Nordberg H.P."/>
            <person name="Cantor M.N."/>
            <person name="Hua S.X."/>
            <person name="Woyke T."/>
        </authorList>
    </citation>
    <scope>NUCLEOTIDE SEQUENCE [LARGE SCALE GENOMIC DNA]</scope>
    <source>
        <strain evidence="11 12">ARh 1</strain>
    </source>
</reference>
<evidence type="ECO:0000256" key="9">
    <source>
        <dbReference type="RuleBase" id="RU004417"/>
    </source>
</evidence>
<gene>
    <name evidence="11" type="ORF">THITH_09020</name>
</gene>
<dbReference type="SMART" id="SM00839">
    <property type="entry name" value="ELFV_dehydrog"/>
    <property type="match status" value="1"/>
</dbReference>
<dbReference type="PIRSF" id="PIRSF000185">
    <property type="entry name" value="Glu_DH"/>
    <property type="match status" value="1"/>
</dbReference>
<feature type="binding site" evidence="7">
    <location>
        <position position="235"/>
    </location>
    <ligand>
        <name>NAD(+)</name>
        <dbReference type="ChEBI" id="CHEBI:57540"/>
    </ligand>
</feature>
<dbReference type="OrthoDB" id="9803297at2"/>
<dbReference type="GO" id="GO:0004354">
    <property type="term" value="F:glutamate dehydrogenase (NADP+) activity"/>
    <property type="evidence" value="ECO:0007669"/>
    <property type="project" value="UniProtKB-EC"/>
</dbReference>